<evidence type="ECO:0000256" key="1">
    <source>
        <dbReference type="SAM" id="MobiDB-lite"/>
    </source>
</evidence>
<dbReference type="Proteomes" id="UP000000702">
    <property type="component" value="Unassembled WGS sequence"/>
</dbReference>
<sequence>MRKVMNCAPLKACLALKKKKMHKVEYKNAKKKRENKKKTTEIKTFGQSIHSTVKFFFVVETTKMTQTHTEDVITQKLEIMPFSCGLVFPFHFFHFSRSALIFHAFQLLIATSHTPEKKEKQRRYKHKHRKKRKKEQRIY</sequence>
<protein>
    <submittedName>
        <fullName evidence="2">Uncharacterized protein</fullName>
    </submittedName>
</protein>
<comment type="caution">
    <text evidence="2">The sequence shown here is derived from an EMBL/GenBank/DDBJ whole genome shotgun (WGS) entry which is preliminary data.</text>
</comment>
<feature type="compositionally biased region" description="Basic residues" evidence="1">
    <location>
        <begin position="120"/>
        <end position="139"/>
    </location>
</feature>
<accession>F9W6H0</accession>
<evidence type="ECO:0000313" key="2">
    <source>
        <dbReference type="EMBL" id="CCD12775.1"/>
    </source>
</evidence>
<reference evidence="3" key="1">
    <citation type="submission" date="2011-07" db="EMBL/GenBank/DDBJ databases">
        <title>Divergent evolution of antigenic variation in African trypanosomes.</title>
        <authorList>
            <person name="Jackson A.P."/>
            <person name="Berry A."/>
            <person name="Allison H.C."/>
            <person name="Burton P."/>
            <person name="Anderson J."/>
            <person name="Aslett M."/>
            <person name="Brown R."/>
            <person name="Corton N."/>
            <person name="Harris D."/>
            <person name="Hauser H."/>
            <person name="Gamble J."/>
            <person name="Gilderthorp R."/>
            <person name="McQuillan J."/>
            <person name="Quail M.A."/>
            <person name="Sanders M."/>
            <person name="Van Tonder A."/>
            <person name="Ginger M.L."/>
            <person name="Donelson J.E."/>
            <person name="Field M.C."/>
            <person name="Barry J.D."/>
            <person name="Berriman M."/>
            <person name="Hertz-Fowler C."/>
        </authorList>
    </citation>
    <scope>NUCLEOTIDE SEQUENCE [LARGE SCALE GENOMIC DNA]</scope>
    <source>
        <strain evidence="3">IL3000</strain>
    </source>
</reference>
<gene>
    <name evidence="2" type="ORF">TCIL3000_0_36280</name>
</gene>
<feature type="region of interest" description="Disordered" evidence="1">
    <location>
        <begin position="116"/>
        <end position="139"/>
    </location>
</feature>
<proteinExistence type="predicted"/>
<dbReference type="AlphaFoldDB" id="F9W6H0"/>
<reference evidence="2 3" key="2">
    <citation type="journal article" date="2012" name="Proc. Natl. Acad. Sci. U.S.A.">
        <title>Antigenic diversity is generated by distinct evolutionary mechanisms in African trypanosome species.</title>
        <authorList>
            <person name="Jackson A.P."/>
            <person name="Berry A."/>
            <person name="Aslett M."/>
            <person name="Allison H.C."/>
            <person name="Burton P."/>
            <person name="Vavrova-Anderson J."/>
            <person name="Brown R."/>
            <person name="Browne H."/>
            <person name="Corton N."/>
            <person name="Hauser H."/>
            <person name="Gamble J."/>
            <person name="Gilderthorp R."/>
            <person name="Marcello L."/>
            <person name="McQuillan J."/>
            <person name="Otto T.D."/>
            <person name="Quail M.A."/>
            <person name="Sanders M.J."/>
            <person name="van Tonder A."/>
            <person name="Ginger M.L."/>
            <person name="Field M.C."/>
            <person name="Barry J.D."/>
            <person name="Hertz-Fowler C."/>
            <person name="Berriman M."/>
        </authorList>
    </citation>
    <scope>NUCLEOTIDE SEQUENCE [LARGE SCALE GENOMIC DNA]</scope>
    <source>
        <strain evidence="2 3">IL3000</strain>
    </source>
</reference>
<organism evidence="2 3">
    <name type="scientific">Trypanosoma congolense (strain IL3000)</name>
    <dbReference type="NCBI Taxonomy" id="1068625"/>
    <lineage>
        <taxon>Eukaryota</taxon>
        <taxon>Discoba</taxon>
        <taxon>Euglenozoa</taxon>
        <taxon>Kinetoplastea</taxon>
        <taxon>Metakinetoplastina</taxon>
        <taxon>Trypanosomatida</taxon>
        <taxon>Trypanosomatidae</taxon>
        <taxon>Trypanosoma</taxon>
        <taxon>Nannomonas</taxon>
    </lineage>
</organism>
<dbReference type="EMBL" id="CAEQ01000869">
    <property type="protein sequence ID" value="CCD12775.1"/>
    <property type="molecule type" value="Genomic_DNA"/>
</dbReference>
<evidence type="ECO:0000313" key="3">
    <source>
        <dbReference type="Proteomes" id="UP000000702"/>
    </source>
</evidence>
<name>F9W6H0_TRYCI</name>
<keyword evidence="3" id="KW-1185">Reference proteome</keyword>